<dbReference type="Gene3D" id="2.60.40.2630">
    <property type="match status" value="1"/>
</dbReference>
<gene>
    <name evidence="1" type="ORF">RO785_26245</name>
</gene>
<dbReference type="CDD" id="cd13120">
    <property type="entry name" value="BF2867_like_N"/>
    <property type="match status" value="1"/>
</dbReference>
<accession>A0AAW8VQZ1</accession>
<reference evidence="1" key="1">
    <citation type="submission" date="2023-08" db="EMBL/GenBank/DDBJ databases">
        <title>Reintroducing virulent viruses to syntetic microbiomes.</title>
        <authorList>
            <person name="Wilde J."/>
            <person name="Boyes R."/>
            <person name="Robinson A.V."/>
            <person name="Daisley B.A."/>
            <person name="Allen-Vercoe E."/>
        </authorList>
    </citation>
    <scope>NUCLEOTIDE SEQUENCE</scope>
    <source>
        <strain evidence="1">225I_12FAA</strain>
    </source>
</reference>
<dbReference type="Pfam" id="PF13149">
    <property type="entry name" value="Mfa_like_1"/>
    <property type="match status" value="1"/>
</dbReference>
<dbReference type="AlphaFoldDB" id="A0AAW8VQZ1"/>
<organism evidence="1 2">
    <name type="scientific">Bacteroides cellulosilyticus</name>
    <dbReference type="NCBI Taxonomy" id="246787"/>
    <lineage>
        <taxon>Bacteria</taxon>
        <taxon>Pseudomonadati</taxon>
        <taxon>Bacteroidota</taxon>
        <taxon>Bacteroidia</taxon>
        <taxon>Bacteroidales</taxon>
        <taxon>Bacteroidaceae</taxon>
        <taxon>Bacteroides</taxon>
    </lineage>
</organism>
<protein>
    <submittedName>
        <fullName evidence="1">Fimbrillin family protein</fullName>
    </submittedName>
</protein>
<dbReference type="RefSeq" id="WP_195352699.1">
    <property type="nucleotide sequence ID" value="NZ_CAXSKE010000001.1"/>
</dbReference>
<dbReference type="InterPro" id="IPR025049">
    <property type="entry name" value="Mfa-like_1"/>
</dbReference>
<comment type="caution">
    <text evidence="1">The sequence shown here is derived from an EMBL/GenBank/DDBJ whole genome shotgun (WGS) entry which is preliminary data.</text>
</comment>
<evidence type="ECO:0000313" key="1">
    <source>
        <dbReference type="EMBL" id="MDT4514471.1"/>
    </source>
</evidence>
<dbReference type="InterPro" id="IPR042278">
    <property type="entry name" value="Mfa-like_1_N"/>
</dbReference>
<dbReference type="CDD" id="cd13121">
    <property type="entry name" value="BF2867_like_C"/>
    <property type="match status" value="1"/>
</dbReference>
<sequence>MVQDAVVTIGTTVWLFALLQNKKEILMVNLLLINMKSKVVFLSLCICMMILSSCKNGEEESIANSALLRITTDIQTRSVIESTTFTTGDNIGIYFLGKYYFATYEENEWSFGKEPVLLTENPTPVYAFYPNSGDYTDGKLSIRLGEEDITQQKDYLYGKSNEDVDSNNPEAHIHFKHALARITLSIKRNPNDIGTGLLSNIRLQNVEENTSIANGGWMNIITGDITEKTVGPVSVNTKYTLSSETTQNVDILVIPTVMENEGMAELVLNIDGFPYIVKMPAATWEAGQQYTYPITISRTDAHIETAARIGDYYYNDNTWSTTLDKNKTCIGIVFALSHEKDGNIDITLSESIHGRIVALQDIGSYSWGPASDVEEIPNISFLAYDNIIYKRCYLPVNGQAIYHEQATENFILPYSFSNWPTESGENYGLTDYSGRKHTSYIKTEEYPAANACYSYTVNGVNEGFWYLPAVGEFARLAMSFGIGKVCNNKQSIFTDLKSNGTSLNESYWTSSEHYELYGAYDYNIMLGKVEGSNRTSIGSNNTKRTSLHVRPISSF</sequence>
<dbReference type="Gene3D" id="2.60.40.2620">
    <property type="entry name" value="Fimbrillin-like"/>
    <property type="match status" value="1"/>
</dbReference>
<dbReference type="EMBL" id="JAVSNH010000002">
    <property type="protein sequence ID" value="MDT4514471.1"/>
    <property type="molecule type" value="Genomic_DNA"/>
</dbReference>
<name>A0AAW8VQZ1_9BACE</name>
<dbReference type="Proteomes" id="UP001266995">
    <property type="component" value="Unassembled WGS sequence"/>
</dbReference>
<proteinExistence type="predicted"/>
<evidence type="ECO:0000313" key="2">
    <source>
        <dbReference type="Proteomes" id="UP001266995"/>
    </source>
</evidence>